<dbReference type="PROSITE" id="PS50806">
    <property type="entry name" value="KRAB_RELATED"/>
    <property type="match status" value="1"/>
</dbReference>
<dbReference type="InterPro" id="IPR003655">
    <property type="entry name" value="aKRAB"/>
</dbReference>
<dbReference type="CDD" id="cd07765">
    <property type="entry name" value="KRAB_A-box"/>
    <property type="match status" value="1"/>
</dbReference>
<keyword evidence="2 5" id="KW-0863">Zinc-finger</keyword>
<name>A0ABN9KYX0_9NEOB</name>
<accession>A0ABN9KYX0</accession>
<dbReference type="PANTHER" id="PTHR28624">
    <property type="entry name" value="COILED-COIL DOMAIN-CONTAINING PROTEIN 51"/>
    <property type="match status" value="1"/>
</dbReference>
<dbReference type="EMBL" id="CAUEEQ010004158">
    <property type="protein sequence ID" value="CAJ0926803.1"/>
    <property type="molecule type" value="Genomic_DNA"/>
</dbReference>
<evidence type="ECO:0000259" key="6">
    <source>
        <dbReference type="PROSITE" id="PS50805"/>
    </source>
</evidence>
<reference evidence="9" key="1">
    <citation type="submission" date="2023-07" db="EMBL/GenBank/DDBJ databases">
        <authorList>
            <person name="Stuckert A."/>
        </authorList>
    </citation>
    <scope>NUCLEOTIDE SEQUENCE</scope>
</reference>
<dbReference type="InterPro" id="IPR006612">
    <property type="entry name" value="THAP_Znf"/>
</dbReference>
<dbReference type="SUPFAM" id="SSF57716">
    <property type="entry name" value="Glucocorticoid receptor-like (DNA-binding domain)"/>
    <property type="match status" value="1"/>
</dbReference>
<evidence type="ECO:0000256" key="5">
    <source>
        <dbReference type="PROSITE-ProRule" id="PRU00309"/>
    </source>
</evidence>
<evidence type="ECO:0000313" key="9">
    <source>
        <dbReference type="EMBL" id="CAJ0926803.1"/>
    </source>
</evidence>
<evidence type="ECO:0000256" key="4">
    <source>
        <dbReference type="ARBA" id="ARBA00023125"/>
    </source>
</evidence>
<dbReference type="PROSITE" id="PS50805">
    <property type="entry name" value="KRAB"/>
    <property type="match status" value="1"/>
</dbReference>
<dbReference type="Pfam" id="PF05485">
    <property type="entry name" value="THAP"/>
    <property type="match status" value="1"/>
</dbReference>
<keyword evidence="4 5" id="KW-0238">DNA-binding</keyword>
<evidence type="ECO:0000259" key="8">
    <source>
        <dbReference type="PROSITE" id="PS50950"/>
    </source>
</evidence>
<dbReference type="InterPro" id="IPR036051">
    <property type="entry name" value="KRAB_dom_sf"/>
</dbReference>
<dbReference type="PROSITE" id="PS50950">
    <property type="entry name" value="ZF_THAP"/>
    <property type="match status" value="1"/>
</dbReference>
<keyword evidence="3" id="KW-0862">Zinc</keyword>
<comment type="caution">
    <text evidence="9">The sequence shown here is derived from an EMBL/GenBank/DDBJ whole genome shotgun (WGS) entry which is preliminary data.</text>
</comment>
<dbReference type="SMART" id="SM00349">
    <property type="entry name" value="KRAB"/>
    <property type="match status" value="1"/>
</dbReference>
<keyword evidence="10" id="KW-1185">Reference proteome</keyword>
<dbReference type="SUPFAM" id="SSF109640">
    <property type="entry name" value="KRAB domain (Kruppel-associated box)"/>
    <property type="match status" value="1"/>
</dbReference>
<organism evidence="9 10">
    <name type="scientific">Ranitomeya imitator</name>
    <name type="common">mimic poison frog</name>
    <dbReference type="NCBI Taxonomy" id="111125"/>
    <lineage>
        <taxon>Eukaryota</taxon>
        <taxon>Metazoa</taxon>
        <taxon>Chordata</taxon>
        <taxon>Craniata</taxon>
        <taxon>Vertebrata</taxon>
        <taxon>Euteleostomi</taxon>
        <taxon>Amphibia</taxon>
        <taxon>Batrachia</taxon>
        <taxon>Anura</taxon>
        <taxon>Neobatrachia</taxon>
        <taxon>Hyloidea</taxon>
        <taxon>Dendrobatidae</taxon>
        <taxon>Dendrobatinae</taxon>
        <taxon>Ranitomeya</taxon>
    </lineage>
</organism>
<feature type="domain" description="KRAB" evidence="6">
    <location>
        <begin position="361"/>
        <end position="432"/>
    </location>
</feature>
<evidence type="ECO:0000256" key="3">
    <source>
        <dbReference type="ARBA" id="ARBA00022833"/>
    </source>
</evidence>
<dbReference type="Pfam" id="PF01352">
    <property type="entry name" value="KRAB"/>
    <property type="match status" value="1"/>
</dbReference>
<proteinExistence type="predicted"/>
<dbReference type="PANTHER" id="PTHR28624:SF1">
    <property type="entry name" value="MITOCHONDRIAL POTASSIUM CHANNEL"/>
    <property type="match status" value="1"/>
</dbReference>
<sequence>MDVQKNKQIKPDMSLKAMITKLMTSLLWTHHTKREQSLKKDIMVGRIEGTRRRGRPATRWLHTIKITVEKTLDDAVLNNLRCAVLAGYCSCGWCRRTTSPRNQDYKCKWESRTILGRIMPSCLVNQCNSKTGRKGQSEQIILHPFPKDISRITVWLQQTGQIFKDLNTMAQKILEGNKQNKHRLCSRHFTPDSYIINVNHHGKSLSFDAVPSIFSNVKEGENIIEENLKKKRVRRKKKQIDAENQSLHHSLIEPSTTIIINRIKMEEDLLQVYPTCFTNERLYAAEETLKDVELRKIGFSNIETQTAHTLSNSTLVFKDKQAVGSDDLDRPPSSDAAAALSMGLMSKLKLHMDSMLREVEVRFDDVAVYFSAEEWESLGMVDKLMYMDVMLENYYTLFSLGFIFEKPEIISIIEEFQDHYHTADVQSVSVKEEPEYHSETEASTGYWTSESSVGSKSGRLSHTLEATTGQDLVDRSLYNDVRPCAVKEEPEYFSETDVSTRYWTAESFMGREQKLLVQSQNCNGVEQPVYPAEDFTRQDLVDQSIYNAVCPPALRSASLLSSCTVWEPESRAVTSPLCFPAHRQYRRRAERSAGGQTAVAW</sequence>
<evidence type="ECO:0000259" key="7">
    <source>
        <dbReference type="PROSITE" id="PS50806"/>
    </source>
</evidence>
<evidence type="ECO:0000256" key="1">
    <source>
        <dbReference type="ARBA" id="ARBA00022723"/>
    </source>
</evidence>
<keyword evidence="1" id="KW-0479">Metal-binding</keyword>
<dbReference type="Gene3D" id="6.10.140.140">
    <property type="match status" value="1"/>
</dbReference>
<dbReference type="Proteomes" id="UP001176940">
    <property type="component" value="Unassembled WGS sequence"/>
</dbReference>
<dbReference type="InterPro" id="IPR001909">
    <property type="entry name" value="KRAB"/>
</dbReference>
<evidence type="ECO:0000313" key="10">
    <source>
        <dbReference type="Proteomes" id="UP001176940"/>
    </source>
</evidence>
<gene>
    <name evidence="9" type="ORF">RIMI_LOCUS2874045</name>
</gene>
<feature type="domain" description="KRAB-related" evidence="7">
    <location>
        <begin position="358"/>
        <end position="420"/>
    </location>
</feature>
<feature type="domain" description="THAP-type" evidence="8">
    <location>
        <begin position="119"/>
        <end position="214"/>
    </location>
</feature>
<dbReference type="SMART" id="SM00980">
    <property type="entry name" value="THAP"/>
    <property type="match status" value="1"/>
</dbReference>
<protein>
    <submittedName>
        <fullName evidence="9">Uncharacterized protein</fullName>
    </submittedName>
</protein>
<evidence type="ECO:0000256" key="2">
    <source>
        <dbReference type="ARBA" id="ARBA00022771"/>
    </source>
</evidence>
<dbReference type="InterPro" id="IPR037660">
    <property type="entry name" value="CCDC51"/>
</dbReference>